<dbReference type="eggNOG" id="COG0863">
    <property type="taxonomic scope" value="Bacteria"/>
</dbReference>
<sequence>MGREWGSDKGGRDAWVAWLSNVMSEALRVLKPGGHALVWTLQRTSHWTATALEDAGFEVRDVVTHLFGTGFPKSLNGSKALDAAAGAQRLTIGPGKYADRGRRSDNQVFGAGTPSHLEVETLPATDAAREWEG</sequence>
<dbReference type="Proteomes" id="UP000009026">
    <property type="component" value="Chromosome"/>
</dbReference>
<dbReference type="GO" id="GO:0008168">
    <property type="term" value="F:methyltransferase activity"/>
    <property type="evidence" value="ECO:0007669"/>
    <property type="project" value="UniProtKB-KW"/>
</dbReference>
<keyword evidence="2" id="KW-0489">Methyltransferase</keyword>
<accession>A0A0H4WNT5</accession>
<keyword evidence="2" id="KW-0808">Transferase</keyword>
<dbReference type="SUPFAM" id="SSF53335">
    <property type="entry name" value="S-adenosyl-L-methionine-dependent methyltransferases"/>
    <property type="match status" value="1"/>
</dbReference>
<organism evidence="2 3">
    <name type="scientific">Pseudomyxococcus hansupus</name>
    <dbReference type="NCBI Taxonomy" id="1297742"/>
    <lineage>
        <taxon>Bacteria</taxon>
        <taxon>Pseudomonadati</taxon>
        <taxon>Myxococcota</taxon>
        <taxon>Myxococcia</taxon>
        <taxon>Myxococcales</taxon>
        <taxon>Cystobacterineae</taxon>
        <taxon>Myxococcaceae</taxon>
        <taxon>Pseudomyxococcus</taxon>
    </lineage>
</organism>
<evidence type="ECO:0000313" key="3">
    <source>
        <dbReference type="Proteomes" id="UP000009026"/>
    </source>
</evidence>
<reference evidence="2 3" key="1">
    <citation type="journal article" date="2016" name="PLoS ONE">
        <title>Complete Genome Sequence and Comparative Genomics of a Novel Myxobacterium Myxococcus hansupus.</title>
        <authorList>
            <person name="Sharma G."/>
            <person name="Narwani T."/>
            <person name="Subramanian S."/>
        </authorList>
    </citation>
    <scope>NUCLEOTIDE SEQUENCE [LARGE SCALE GENOMIC DNA]</scope>
    <source>
        <strain evidence="3">mixupus</strain>
    </source>
</reference>
<dbReference type="AlphaFoldDB" id="A0A0H4WNT5"/>
<evidence type="ECO:0000313" key="2">
    <source>
        <dbReference type="EMBL" id="AKQ65131.1"/>
    </source>
</evidence>
<dbReference type="EMBL" id="CP012109">
    <property type="protein sequence ID" value="AKQ65131.1"/>
    <property type="molecule type" value="Genomic_DNA"/>
</dbReference>
<evidence type="ECO:0000256" key="1">
    <source>
        <dbReference type="SAM" id="MobiDB-lite"/>
    </source>
</evidence>
<protein>
    <submittedName>
        <fullName evidence="2">Adenine-specific methyltransferase</fullName>
    </submittedName>
</protein>
<keyword evidence="3" id="KW-1185">Reference proteome</keyword>
<name>A0A0H4WNT5_9BACT</name>
<dbReference type="PATRIC" id="fig|1297742.4.peg.2067"/>
<dbReference type="REBASE" id="116547">
    <property type="entry name" value="M.Msp436ORF2042P"/>
</dbReference>
<feature type="region of interest" description="Disordered" evidence="1">
    <location>
        <begin position="94"/>
        <end position="133"/>
    </location>
</feature>
<dbReference type="STRING" id="1297742.A176_002043"/>
<dbReference type="Gene3D" id="3.40.50.150">
    <property type="entry name" value="Vaccinia Virus protein VP39"/>
    <property type="match status" value="1"/>
</dbReference>
<dbReference type="RefSeq" id="WP_002639820.1">
    <property type="nucleotide sequence ID" value="NZ_CP012109.1"/>
</dbReference>
<dbReference type="KEGG" id="mym:A176_002043"/>
<proteinExistence type="predicted"/>
<dbReference type="InterPro" id="IPR029063">
    <property type="entry name" value="SAM-dependent_MTases_sf"/>
</dbReference>
<gene>
    <name evidence="2" type="ORF">A176_002043</name>
</gene>
<dbReference type="GO" id="GO:0032259">
    <property type="term" value="P:methylation"/>
    <property type="evidence" value="ECO:0007669"/>
    <property type="project" value="UniProtKB-KW"/>
</dbReference>